<dbReference type="Pfam" id="PF13501">
    <property type="entry name" value="SoxY"/>
    <property type="match status" value="1"/>
</dbReference>
<name>A0ABM9HVR5_9GAMM</name>
<protein>
    <recommendedName>
        <fullName evidence="1">Ig-like SoxY domain-containing protein</fullName>
    </recommendedName>
</protein>
<reference evidence="2 3" key="1">
    <citation type="submission" date="2023-03" db="EMBL/GenBank/DDBJ databases">
        <authorList>
            <person name="Pearce D."/>
        </authorList>
    </citation>
    <scope>NUCLEOTIDE SEQUENCE [LARGE SCALE GENOMIC DNA]</scope>
    <source>
        <strain evidence="2">Msz</strain>
    </source>
</reference>
<dbReference type="Proteomes" id="UP001162030">
    <property type="component" value="Chromosome"/>
</dbReference>
<proteinExistence type="predicted"/>
<dbReference type="Gene3D" id="2.60.40.2470">
    <property type="entry name" value="SoxY domain"/>
    <property type="match status" value="1"/>
</dbReference>
<dbReference type="EMBL" id="OX458333">
    <property type="protein sequence ID" value="CAI8716175.1"/>
    <property type="molecule type" value="Genomic_DNA"/>
</dbReference>
<evidence type="ECO:0000259" key="1">
    <source>
        <dbReference type="Pfam" id="PF13501"/>
    </source>
</evidence>
<organism evidence="2 3">
    <name type="scientific">Methylocaldum szegediense</name>
    <dbReference type="NCBI Taxonomy" id="73780"/>
    <lineage>
        <taxon>Bacteria</taxon>
        <taxon>Pseudomonadati</taxon>
        <taxon>Pseudomonadota</taxon>
        <taxon>Gammaproteobacteria</taxon>
        <taxon>Methylococcales</taxon>
        <taxon>Methylococcaceae</taxon>
        <taxon>Methylocaldum</taxon>
    </lineage>
</organism>
<keyword evidence="3" id="KW-1185">Reference proteome</keyword>
<sequence>MAENGAIVPISVESRLPNTSRLLIFVEKNPKPLAARIHFPPGTDGFVSLRLKMNETSPILVIAESEGQFFGTQRIVRVMIGGCG</sequence>
<feature type="domain" description="Ig-like SoxY" evidence="1">
    <location>
        <begin position="1"/>
        <end position="83"/>
    </location>
</feature>
<gene>
    <name evidence="2" type="ORF">MSZNOR_0001</name>
</gene>
<dbReference type="InterPro" id="IPR032711">
    <property type="entry name" value="SoxY"/>
</dbReference>
<dbReference type="InterPro" id="IPR038162">
    <property type="entry name" value="SoxY_sf"/>
</dbReference>
<evidence type="ECO:0000313" key="2">
    <source>
        <dbReference type="EMBL" id="CAI8716175.1"/>
    </source>
</evidence>
<accession>A0ABM9HVR5</accession>
<evidence type="ECO:0000313" key="3">
    <source>
        <dbReference type="Proteomes" id="UP001162030"/>
    </source>
</evidence>